<feature type="compositionally biased region" description="Polar residues" evidence="1">
    <location>
        <begin position="386"/>
        <end position="401"/>
    </location>
</feature>
<comment type="caution">
    <text evidence="2">The sequence shown here is derived from an EMBL/GenBank/DDBJ whole genome shotgun (WGS) entry which is preliminary data.</text>
</comment>
<feature type="compositionally biased region" description="Polar residues" evidence="1">
    <location>
        <begin position="240"/>
        <end position="253"/>
    </location>
</feature>
<evidence type="ECO:0000256" key="1">
    <source>
        <dbReference type="SAM" id="MobiDB-lite"/>
    </source>
</evidence>
<organism evidence="2 3">
    <name type="scientific">Cucurbitaria berberidis CBS 394.84</name>
    <dbReference type="NCBI Taxonomy" id="1168544"/>
    <lineage>
        <taxon>Eukaryota</taxon>
        <taxon>Fungi</taxon>
        <taxon>Dikarya</taxon>
        <taxon>Ascomycota</taxon>
        <taxon>Pezizomycotina</taxon>
        <taxon>Dothideomycetes</taxon>
        <taxon>Pleosporomycetidae</taxon>
        <taxon>Pleosporales</taxon>
        <taxon>Pleosporineae</taxon>
        <taxon>Cucurbitariaceae</taxon>
        <taxon>Cucurbitaria</taxon>
    </lineage>
</organism>
<proteinExistence type="predicted"/>
<feature type="region of interest" description="Disordered" evidence="1">
    <location>
        <begin position="574"/>
        <end position="628"/>
    </location>
</feature>
<feature type="region of interest" description="Disordered" evidence="1">
    <location>
        <begin position="78"/>
        <end position="111"/>
    </location>
</feature>
<feature type="compositionally biased region" description="Low complexity" evidence="1">
    <location>
        <begin position="135"/>
        <end position="150"/>
    </location>
</feature>
<sequence length="763" mass="85027">MSSAVSSSTNPINSAARRYEIPLDESDPFDHINENNLFHSEAGRTLTRHCTSLQEHADLEHTPLTPRHESRRMEFSWGSDLPFEEQRRNSRNPLPPEQLGRKTPPSLEEIMRKPTNNDIDSVHNIGLQHTDSAESQPSSAHLSRSSSSLSDALTRTETRRSSIAAFAKGLARHIPDMRMFAPPTEKAADSLEGQKRRDSQDAVSIKGKRDRKPSFILLSAMKSKGSYENAPNPRPVIGETSRQPNTRPSTTQAHAKGSLRDRRKVKLDLSLPTEIPDLPGRTRPPAGALSSLTPARPRSPQTPWTRKEPPVWELSKFPRSAPIVEEVYIRDGIMGGENHGGLGLLPGHDPIFSQSPVFERSPPKVHDQCYISCSRVKRGRSDRSGTSESTVTRTSDGSRTPSDAKMLQEQQAHINEELHKLSQTTKASRSRRWPWRASSDDTPPSPEHTNNWYSLHAFKRSAGSPKEANDTNVKKQATTSSRPWRSKPTQLSQPNLSSSLAHMTLPPTFVPPGVNRVPTPPIFDAHGEVKGKLASFFFDVHSGPTGAPRRKPNSSSGGYWDSDALLMSLNTGIDANDEDSEEGPEGQPSYPHTPVDFETSSTPRLMATPGGYRGAEVPSPGMGMPSPVLEQDARLGVQHGETTDERAFNLLARKEEEDRRKFEWLVPEHLPNSPLCPLHPIYRGPCEGFCYWHGQKKSGERSLSREEEGSGNEWTEDRQRSEDYFEKMAKQRVDKANRDWQTGMFDTAVQGVKKRRLDSLSSP</sequence>
<accession>A0A9P4GE46</accession>
<feature type="region of interest" description="Disordered" evidence="1">
    <location>
        <begin position="185"/>
        <end position="208"/>
    </location>
</feature>
<dbReference type="Proteomes" id="UP000800039">
    <property type="component" value="Unassembled WGS sequence"/>
</dbReference>
<keyword evidence="3" id="KW-1185">Reference proteome</keyword>
<feature type="region of interest" description="Disordered" evidence="1">
    <location>
        <begin position="221"/>
        <end position="310"/>
    </location>
</feature>
<dbReference type="EMBL" id="ML976617">
    <property type="protein sequence ID" value="KAF1843579.1"/>
    <property type="molecule type" value="Genomic_DNA"/>
</dbReference>
<feature type="compositionally biased region" description="Basic and acidic residues" evidence="1">
    <location>
        <begin position="186"/>
        <end position="200"/>
    </location>
</feature>
<feature type="compositionally biased region" description="Polar residues" evidence="1">
    <location>
        <begin position="474"/>
        <end position="496"/>
    </location>
</feature>
<feature type="region of interest" description="Disordered" evidence="1">
    <location>
        <begin position="376"/>
        <end position="496"/>
    </location>
</feature>
<feature type="compositionally biased region" description="Acidic residues" evidence="1">
    <location>
        <begin position="575"/>
        <end position="584"/>
    </location>
</feature>
<evidence type="ECO:0000313" key="3">
    <source>
        <dbReference type="Proteomes" id="UP000800039"/>
    </source>
</evidence>
<dbReference type="GeneID" id="63854370"/>
<feature type="region of interest" description="Disordered" evidence="1">
    <location>
        <begin position="130"/>
        <end position="158"/>
    </location>
</feature>
<feature type="region of interest" description="Disordered" evidence="1">
    <location>
        <begin position="700"/>
        <end position="721"/>
    </location>
</feature>
<gene>
    <name evidence="2" type="ORF">K460DRAFT_407924</name>
</gene>
<dbReference type="RefSeq" id="XP_040786142.1">
    <property type="nucleotide sequence ID" value="XM_040937120.1"/>
</dbReference>
<evidence type="ECO:0000313" key="2">
    <source>
        <dbReference type="EMBL" id="KAF1843579.1"/>
    </source>
</evidence>
<name>A0A9P4GE46_9PLEO</name>
<dbReference type="OrthoDB" id="3648773at2759"/>
<dbReference type="AlphaFoldDB" id="A0A9P4GE46"/>
<reference evidence="2" key="1">
    <citation type="submission" date="2020-01" db="EMBL/GenBank/DDBJ databases">
        <authorList>
            <consortium name="DOE Joint Genome Institute"/>
            <person name="Haridas S."/>
            <person name="Albert R."/>
            <person name="Binder M."/>
            <person name="Bloem J."/>
            <person name="Labutti K."/>
            <person name="Salamov A."/>
            <person name="Andreopoulos B."/>
            <person name="Baker S.E."/>
            <person name="Barry K."/>
            <person name="Bills G."/>
            <person name="Bluhm B.H."/>
            <person name="Cannon C."/>
            <person name="Castanera R."/>
            <person name="Culley D.E."/>
            <person name="Daum C."/>
            <person name="Ezra D."/>
            <person name="Gonzalez J.B."/>
            <person name="Henrissat B."/>
            <person name="Kuo A."/>
            <person name="Liang C."/>
            <person name="Lipzen A."/>
            <person name="Lutzoni F."/>
            <person name="Magnuson J."/>
            <person name="Mondo S."/>
            <person name="Nolan M."/>
            <person name="Ohm R."/>
            <person name="Pangilinan J."/>
            <person name="Park H.-J."/>
            <person name="Ramirez L."/>
            <person name="Alfaro M."/>
            <person name="Sun H."/>
            <person name="Tritt A."/>
            <person name="Yoshinaga Y."/>
            <person name="Zwiers L.-H."/>
            <person name="Turgeon B.G."/>
            <person name="Goodwin S.B."/>
            <person name="Spatafora J.W."/>
            <person name="Crous P.W."/>
            <person name="Grigoriev I.V."/>
        </authorList>
    </citation>
    <scope>NUCLEOTIDE SEQUENCE</scope>
    <source>
        <strain evidence="2">CBS 394.84</strain>
    </source>
</reference>
<feature type="region of interest" description="Disordered" evidence="1">
    <location>
        <begin position="543"/>
        <end position="562"/>
    </location>
</feature>
<protein>
    <submittedName>
        <fullName evidence="2">Uncharacterized protein</fullName>
    </submittedName>
</protein>